<comment type="caution">
    <text evidence="2">The sequence shown here is derived from an EMBL/GenBank/DDBJ whole genome shotgun (WGS) entry which is preliminary data.</text>
</comment>
<organism evidence="2 3">
    <name type="scientific">Leucocoprinus birnbaumii</name>
    <dbReference type="NCBI Taxonomy" id="56174"/>
    <lineage>
        <taxon>Eukaryota</taxon>
        <taxon>Fungi</taxon>
        <taxon>Dikarya</taxon>
        <taxon>Basidiomycota</taxon>
        <taxon>Agaricomycotina</taxon>
        <taxon>Agaricomycetes</taxon>
        <taxon>Agaricomycetidae</taxon>
        <taxon>Agaricales</taxon>
        <taxon>Agaricineae</taxon>
        <taxon>Agaricaceae</taxon>
        <taxon>Leucocoprinus</taxon>
    </lineage>
</organism>
<evidence type="ECO:0000313" key="3">
    <source>
        <dbReference type="Proteomes" id="UP001213000"/>
    </source>
</evidence>
<feature type="region of interest" description="Disordered" evidence="1">
    <location>
        <begin position="19"/>
        <end position="109"/>
    </location>
</feature>
<evidence type="ECO:0000313" key="2">
    <source>
        <dbReference type="EMBL" id="KAJ3573866.1"/>
    </source>
</evidence>
<protein>
    <submittedName>
        <fullName evidence="2">Uncharacterized protein</fullName>
    </submittedName>
</protein>
<dbReference type="PANTHER" id="PTHR28096">
    <property type="entry name" value="PROTEIN FAF1"/>
    <property type="match status" value="1"/>
</dbReference>
<dbReference type="AlphaFoldDB" id="A0AAD5YU35"/>
<dbReference type="EMBL" id="JANIEX010000088">
    <property type="protein sequence ID" value="KAJ3573866.1"/>
    <property type="molecule type" value="Genomic_DNA"/>
</dbReference>
<dbReference type="PANTHER" id="PTHR28096:SF1">
    <property type="entry name" value="PROTEIN FAF1"/>
    <property type="match status" value="1"/>
</dbReference>
<dbReference type="GO" id="GO:0000462">
    <property type="term" value="P:maturation of SSU-rRNA from tricistronic rRNA transcript (SSU-rRNA, 5.8S rRNA, LSU-rRNA)"/>
    <property type="evidence" value="ECO:0007669"/>
    <property type="project" value="TreeGrafter"/>
</dbReference>
<dbReference type="Proteomes" id="UP001213000">
    <property type="component" value="Unassembled WGS sequence"/>
</dbReference>
<feature type="region of interest" description="Disordered" evidence="1">
    <location>
        <begin position="292"/>
        <end position="314"/>
    </location>
</feature>
<feature type="compositionally biased region" description="Basic and acidic residues" evidence="1">
    <location>
        <begin position="209"/>
        <end position="250"/>
    </location>
</feature>
<evidence type="ECO:0000256" key="1">
    <source>
        <dbReference type="SAM" id="MobiDB-lite"/>
    </source>
</evidence>
<dbReference type="InterPro" id="IPR053030">
    <property type="entry name" value="Ribosomal_biogenesis_FAF1-like"/>
</dbReference>
<accession>A0AAD5YU35</accession>
<sequence>MSDDGDLLKLLEAHGQQFLQSFDLPNATKSHKRKAGNTRAGSTSLKRPRLFQGESSSEEEWGGIQSGNLTEEHDKLDSDSDSGDSDFEQEDDEFTAGSSNVPDEKTIIFSESKFKDEGISKADMKAFMSSKVSKLRGDGTLSSQQVKQKTAQEEEEDRTNAENDSLLHKLVHTQLLSGSLNPELNMTPAHRRKALAGRVIELAEGAKLGKGEKRVKESERNKAGKQVREGLARKQREREKQDLEKAKDLGNYHPALKKLFEASGSTQASRSKNRGLKMGVGKFRGGVLQLSKQEIASVTGSSQRSGGKQGRKKR</sequence>
<proteinExistence type="predicted"/>
<gene>
    <name evidence="2" type="ORF">NP233_g2137</name>
</gene>
<keyword evidence="3" id="KW-1185">Reference proteome</keyword>
<dbReference type="GO" id="GO:0005730">
    <property type="term" value="C:nucleolus"/>
    <property type="evidence" value="ECO:0007669"/>
    <property type="project" value="TreeGrafter"/>
</dbReference>
<feature type="compositionally biased region" description="Acidic residues" evidence="1">
    <location>
        <begin position="79"/>
        <end position="94"/>
    </location>
</feature>
<reference evidence="2" key="1">
    <citation type="submission" date="2022-07" db="EMBL/GenBank/DDBJ databases">
        <title>Genome Sequence of Leucocoprinus birnbaumii.</title>
        <authorList>
            <person name="Buettner E."/>
        </authorList>
    </citation>
    <scope>NUCLEOTIDE SEQUENCE</scope>
    <source>
        <strain evidence="2">VT141</strain>
    </source>
</reference>
<feature type="region of interest" description="Disordered" evidence="1">
    <location>
        <begin position="133"/>
        <end position="165"/>
    </location>
</feature>
<name>A0AAD5YU35_9AGAR</name>
<feature type="region of interest" description="Disordered" evidence="1">
    <location>
        <begin position="209"/>
        <end position="280"/>
    </location>
</feature>
<feature type="compositionally biased region" description="Polar residues" evidence="1">
    <location>
        <begin position="140"/>
        <end position="149"/>
    </location>
</feature>